<comment type="caution">
    <text evidence="2">The sequence shown here is derived from an EMBL/GenBank/DDBJ whole genome shotgun (WGS) entry which is preliminary data.</text>
</comment>
<keyword evidence="1" id="KW-1133">Transmembrane helix</keyword>
<keyword evidence="1" id="KW-0472">Membrane</keyword>
<keyword evidence="3" id="KW-1185">Reference proteome</keyword>
<name>A0A4Q0XMS7_9FLAO</name>
<dbReference type="EMBL" id="SDDZ01000001">
    <property type="protein sequence ID" value="RXJ52601.1"/>
    <property type="molecule type" value="Genomic_DNA"/>
</dbReference>
<protein>
    <submittedName>
        <fullName evidence="2">FeoB-associated Cys-rich membrane protein</fullName>
    </submittedName>
</protein>
<evidence type="ECO:0000313" key="2">
    <source>
        <dbReference type="EMBL" id="RXJ52601.1"/>
    </source>
</evidence>
<gene>
    <name evidence="2" type="ORF">ESZ48_02595</name>
</gene>
<organism evidence="2 3">
    <name type="scientific">Gelidibacter gilvus</name>
    <dbReference type="NCBI Taxonomy" id="59602"/>
    <lineage>
        <taxon>Bacteria</taxon>
        <taxon>Pseudomonadati</taxon>
        <taxon>Bacteroidota</taxon>
        <taxon>Flavobacteriia</taxon>
        <taxon>Flavobacteriales</taxon>
        <taxon>Flavobacteriaceae</taxon>
        <taxon>Gelidibacter</taxon>
    </lineage>
</organism>
<keyword evidence="1" id="KW-0812">Transmembrane</keyword>
<sequence>MNDTIQNILAFLALGLALSFLVKKFFWKKSKKKRAFGDAHDCDNCH</sequence>
<reference evidence="2 3" key="1">
    <citation type="submission" date="2019-01" db="EMBL/GenBank/DDBJ databases">
        <title>Genome sequence of the Antarctic species Gelidibacter gilvus ACAM 158(T).</title>
        <authorList>
            <person name="Bowman J.P."/>
        </authorList>
    </citation>
    <scope>NUCLEOTIDE SEQUENCE [LARGE SCALE GENOMIC DNA]</scope>
    <source>
        <strain evidence="2 3">IC158</strain>
    </source>
</reference>
<feature type="transmembrane region" description="Helical" evidence="1">
    <location>
        <begin position="6"/>
        <end position="26"/>
    </location>
</feature>
<dbReference type="AlphaFoldDB" id="A0A4Q0XMS7"/>
<dbReference type="RefSeq" id="WP_129015735.1">
    <property type="nucleotide sequence ID" value="NZ_SDDZ01000001.1"/>
</dbReference>
<accession>A0A4Q0XMS7</accession>
<dbReference type="Proteomes" id="UP000289792">
    <property type="component" value="Unassembled WGS sequence"/>
</dbReference>
<evidence type="ECO:0000256" key="1">
    <source>
        <dbReference type="SAM" id="Phobius"/>
    </source>
</evidence>
<proteinExistence type="predicted"/>
<evidence type="ECO:0000313" key="3">
    <source>
        <dbReference type="Proteomes" id="UP000289792"/>
    </source>
</evidence>